<comment type="similarity">
    <text evidence="1 3">Belongs to the UDP-glycosyltransferase family.</text>
</comment>
<sequence length="506" mass="55492">MEKTVVLYPGLAVSHFVPMMQLAAQLLEHGYAVSVALIDPGIMEDIVFSAVVARVAASMPSVSFHTLPGVEDPPKLTLDIHFIPRYLDLLRRYNQRLHDFISSMRPHAVVVDSLSSEAVVVAKRLGIPCYNLFTSSASILAAFSQLATLLPEGGASFGELGDNPIELFGLPSMPASHLLAEMLEDPESETYKATMGSLCWIMEANGTLVNTFESLEAPGVAALKDPRCVPGRVLPPVYCIGPFVGAIAEAKERHECLVWLDGQPDRSVVFLCFGSIGAESHSKEQLREIAIGLEKSGHRFLWVVRAPVHDMGKPFNPSADPDLDALLPDGFMERTSDRGLVVKLWAPQLDVLRHRATGAFVTHCGWNSVLESVTAGVPMLCWPLYAEQKMNKIFMVGDMGIAVEMVGWQQGLVKAGEVTGKVRLVMESEDGRELRMRVEAHKEAPGELATTAGRHAWRLPSSWRTWPAFRIGHALGKGSPWDSLMHDLFYGILPYNLGTGEVYIDE</sequence>
<dbReference type="Gene3D" id="3.40.50.2000">
    <property type="entry name" value="Glycogen Phosphorylase B"/>
    <property type="match status" value="2"/>
</dbReference>
<dbReference type="PANTHER" id="PTHR48048:SF7">
    <property type="entry name" value="GLYCOSYLTRANSFERASE"/>
    <property type="match status" value="1"/>
</dbReference>
<dbReference type="PROSITE" id="PS00375">
    <property type="entry name" value="UDPGT"/>
    <property type="match status" value="1"/>
</dbReference>
<evidence type="ECO:0000256" key="1">
    <source>
        <dbReference type="ARBA" id="ARBA00009995"/>
    </source>
</evidence>
<dbReference type="FunFam" id="3.40.50.2000:FF:000020">
    <property type="entry name" value="Glycosyltransferase"/>
    <property type="match status" value="1"/>
</dbReference>
<reference evidence="5" key="1">
    <citation type="submission" date="2015-06" db="UniProtKB">
        <authorList>
            <consortium name="EnsemblPlants"/>
        </authorList>
    </citation>
    <scope>IDENTIFICATION</scope>
</reference>
<organism evidence="5">
    <name type="scientific">Aegilops tauschii</name>
    <name type="common">Tausch's goatgrass</name>
    <name type="synonym">Aegilops squarrosa</name>
    <dbReference type="NCBI Taxonomy" id="37682"/>
    <lineage>
        <taxon>Eukaryota</taxon>
        <taxon>Viridiplantae</taxon>
        <taxon>Streptophyta</taxon>
        <taxon>Embryophyta</taxon>
        <taxon>Tracheophyta</taxon>
        <taxon>Spermatophyta</taxon>
        <taxon>Magnoliopsida</taxon>
        <taxon>Liliopsida</taxon>
        <taxon>Poales</taxon>
        <taxon>Poaceae</taxon>
        <taxon>BOP clade</taxon>
        <taxon>Pooideae</taxon>
        <taxon>Triticodae</taxon>
        <taxon>Triticeae</taxon>
        <taxon>Triticinae</taxon>
        <taxon>Aegilops</taxon>
    </lineage>
</organism>
<dbReference type="InterPro" id="IPR050481">
    <property type="entry name" value="UDP-glycosyltransf_plant"/>
</dbReference>
<evidence type="ECO:0000313" key="5">
    <source>
        <dbReference type="EnsemblPlants" id="EMT05413"/>
    </source>
</evidence>
<dbReference type="EC" id="2.4.1.-" evidence="4"/>
<accession>M8BFA4</accession>
<dbReference type="GO" id="GO:0035251">
    <property type="term" value="F:UDP-glucosyltransferase activity"/>
    <property type="evidence" value="ECO:0007669"/>
    <property type="project" value="InterPro"/>
</dbReference>
<dbReference type="InterPro" id="IPR035595">
    <property type="entry name" value="UDP_glycos_trans_CS"/>
</dbReference>
<dbReference type="InterPro" id="IPR002213">
    <property type="entry name" value="UDP_glucos_trans"/>
</dbReference>
<dbReference type="EnsemblPlants" id="EMT05413">
    <property type="protein sequence ID" value="EMT05413"/>
    <property type="gene ID" value="F775_16865"/>
</dbReference>
<evidence type="ECO:0000256" key="2">
    <source>
        <dbReference type="ARBA" id="ARBA00022679"/>
    </source>
</evidence>
<dbReference type="CDD" id="cd03784">
    <property type="entry name" value="GT1_Gtf-like"/>
    <property type="match status" value="1"/>
</dbReference>
<evidence type="ECO:0000256" key="3">
    <source>
        <dbReference type="RuleBase" id="RU003718"/>
    </source>
</evidence>
<proteinExistence type="inferred from homology"/>
<protein>
    <recommendedName>
        <fullName evidence="4">Glycosyltransferase</fullName>
        <ecNumber evidence="4">2.4.1.-</ecNumber>
    </recommendedName>
</protein>
<name>M8BFA4_AEGTA</name>
<evidence type="ECO:0000256" key="4">
    <source>
        <dbReference type="RuleBase" id="RU362057"/>
    </source>
</evidence>
<dbReference type="PANTHER" id="PTHR48048">
    <property type="entry name" value="GLYCOSYLTRANSFERASE"/>
    <property type="match status" value="1"/>
</dbReference>
<keyword evidence="2 3" id="KW-0808">Transferase</keyword>
<dbReference type="Pfam" id="PF00201">
    <property type="entry name" value="UDPGT"/>
    <property type="match status" value="1"/>
</dbReference>
<dbReference type="AlphaFoldDB" id="M8BFA4"/>
<keyword evidence="3" id="KW-0328">Glycosyltransferase</keyword>
<dbReference type="SUPFAM" id="SSF53756">
    <property type="entry name" value="UDP-Glycosyltransferase/glycogen phosphorylase"/>
    <property type="match status" value="1"/>
</dbReference>